<dbReference type="Pfam" id="PF09719">
    <property type="entry name" value="C_GCAxxG_C_C"/>
    <property type="match status" value="1"/>
</dbReference>
<accession>A0A645FXR4</accession>
<evidence type="ECO:0000313" key="1">
    <source>
        <dbReference type="EMBL" id="MPN18419.1"/>
    </source>
</evidence>
<reference evidence="1" key="1">
    <citation type="submission" date="2019-08" db="EMBL/GenBank/DDBJ databases">
        <authorList>
            <person name="Kucharzyk K."/>
            <person name="Murdoch R.W."/>
            <person name="Higgins S."/>
            <person name="Loffler F."/>
        </authorList>
    </citation>
    <scope>NUCLEOTIDE SEQUENCE</scope>
</reference>
<dbReference type="NCBIfam" id="TIGR01909">
    <property type="entry name" value="C_GCAxxG_C_C"/>
    <property type="match status" value="1"/>
</dbReference>
<dbReference type="SUPFAM" id="SSF48695">
    <property type="entry name" value="Multiheme cytochromes"/>
    <property type="match status" value="1"/>
</dbReference>
<sequence>MENVEQTKQLVHDLAYYYEKTYGCCSQCVLGAIKSTVGNVSDSVFKASTGFGAGLSGAGYSCGALTGGIMAINSFCGREFSNFPDPQRTRFTAFRLTRKLVDRFEKEYGSADCRDIQTKLMGRSFDILKEGERDLLIAAGGHDTKCTGVCGKSAAWVIDILNEEGLL</sequence>
<evidence type="ECO:0008006" key="2">
    <source>
        <dbReference type="Google" id="ProtNLM"/>
    </source>
</evidence>
<dbReference type="InterPro" id="IPR036280">
    <property type="entry name" value="Multihaem_cyt_sf"/>
</dbReference>
<proteinExistence type="predicted"/>
<gene>
    <name evidence="1" type="ORF">SDC9_165779</name>
</gene>
<protein>
    <recommendedName>
        <fullName evidence="2">C_GCAxxG_C_C family protein</fullName>
    </recommendedName>
</protein>
<organism evidence="1">
    <name type="scientific">bioreactor metagenome</name>
    <dbReference type="NCBI Taxonomy" id="1076179"/>
    <lineage>
        <taxon>unclassified sequences</taxon>
        <taxon>metagenomes</taxon>
        <taxon>ecological metagenomes</taxon>
    </lineage>
</organism>
<dbReference type="EMBL" id="VSSQ01065741">
    <property type="protein sequence ID" value="MPN18419.1"/>
    <property type="molecule type" value="Genomic_DNA"/>
</dbReference>
<name>A0A645FXR4_9ZZZZ</name>
<dbReference type="InterPro" id="IPR010181">
    <property type="entry name" value="CGCAxxGCC_motif"/>
</dbReference>
<comment type="caution">
    <text evidence="1">The sequence shown here is derived from an EMBL/GenBank/DDBJ whole genome shotgun (WGS) entry which is preliminary data.</text>
</comment>
<dbReference type="AlphaFoldDB" id="A0A645FXR4"/>